<dbReference type="SUPFAM" id="SSF48452">
    <property type="entry name" value="TPR-like"/>
    <property type="match status" value="1"/>
</dbReference>
<sequence length="436" mass="47407">MDRKTTLVSAGIAFGLSALLSQIDLRGAPAAAPIVARQPAAAATGASYASLLAELDQRIDGLRVRANKRSDDWLTRMHLGAALLERAGLTNQIDDFARVQDVLDEAFAIAPPSSGPLVVAARFNFAIHRLGEAEKYLDKIDRRAVPRRDDQLIARVLRAEIAVQRGQYEDASAALTAAAASEPAVATAELALVHARTGKPLEAEALLEDAFRATNPNDARRRAWMKLQLGIVAMERGELQLALKKLQEAEAELAGWWLVQEHIAEIYHRRDQHAQAIAIYEELVRTADLPQHMDALAGLYRHTGEKQRADELIARSAARWEEQLARFPEAAMGHALQHYLQFGPQERALELALANHAARPGGDAKVSLATAYLQSGQAAEALAVAEQALASPYRTARLHDVAAKAHTALGHSAAAEEQMSLLLAINPRYSSDDHSH</sequence>
<dbReference type="Proteomes" id="UP001164459">
    <property type="component" value="Chromosome"/>
</dbReference>
<gene>
    <name evidence="1" type="ORF">O0S08_07380</name>
</gene>
<reference evidence="1" key="1">
    <citation type="submission" date="2022-11" db="EMBL/GenBank/DDBJ databases">
        <title>Minimal conservation of predation-associated metabolite biosynthetic gene clusters underscores biosynthetic potential of Myxococcota including descriptions for ten novel species: Archangium lansinium sp. nov., Myxococcus landrumus sp. nov., Nannocystis bai.</title>
        <authorList>
            <person name="Ahearne A."/>
            <person name="Stevens C."/>
            <person name="Dowd S."/>
        </authorList>
    </citation>
    <scope>NUCLEOTIDE SEQUENCE</scope>
    <source>
        <strain evidence="1">Fl3</strain>
    </source>
</reference>
<dbReference type="EMBL" id="CP114040">
    <property type="protein sequence ID" value="WAS95971.1"/>
    <property type="molecule type" value="Genomic_DNA"/>
</dbReference>
<organism evidence="1 2">
    <name type="scientific">Nannocystis punicea</name>
    <dbReference type="NCBI Taxonomy" id="2995304"/>
    <lineage>
        <taxon>Bacteria</taxon>
        <taxon>Pseudomonadati</taxon>
        <taxon>Myxococcota</taxon>
        <taxon>Polyangia</taxon>
        <taxon>Nannocystales</taxon>
        <taxon>Nannocystaceae</taxon>
        <taxon>Nannocystis</taxon>
    </lineage>
</organism>
<evidence type="ECO:0000313" key="1">
    <source>
        <dbReference type="EMBL" id="WAS95971.1"/>
    </source>
</evidence>
<evidence type="ECO:0000313" key="2">
    <source>
        <dbReference type="Proteomes" id="UP001164459"/>
    </source>
</evidence>
<keyword evidence="2" id="KW-1185">Reference proteome</keyword>
<accession>A0ABY7H9R3</accession>
<dbReference type="RefSeq" id="WP_269038313.1">
    <property type="nucleotide sequence ID" value="NZ_CP114040.1"/>
</dbReference>
<name>A0ABY7H9R3_9BACT</name>
<proteinExistence type="predicted"/>
<evidence type="ECO:0008006" key="3">
    <source>
        <dbReference type="Google" id="ProtNLM"/>
    </source>
</evidence>
<protein>
    <recommendedName>
        <fullName evidence="3">Tetratricopeptide repeat protein</fullName>
    </recommendedName>
</protein>
<dbReference type="InterPro" id="IPR011990">
    <property type="entry name" value="TPR-like_helical_dom_sf"/>
</dbReference>
<dbReference type="Gene3D" id="1.25.40.10">
    <property type="entry name" value="Tetratricopeptide repeat domain"/>
    <property type="match status" value="2"/>
</dbReference>